<dbReference type="EMBL" id="CALOZG010000001">
    <property type="protein sequence ID" value="CAH3933442.1"/>
    <property type="molecule type" value="Genomic_DNA"/>
</dbReference>
<name>A0A9P0SSJ1_PIEBR</name>
<evidence type="ECO:0000313" key="3">
    <source>
        <dbReference type="Proteomes" id="UP001152562"/>
    </source>
</evidence>
<gene>
    <name evidence="2" type="ORF">PIBRA_LOCUS1241</name>
</gene>
<evidence type="ECO:0000256" key="1">
    <source>
        <dbReference type="SAM" id="Phobius"/>
    </source>
</evidence>
<dbReference type="AlphaFoldDB" id="A0A9P0SSJ1"/>
<accession>A0A9P0SSJ1</accession>
<keyword evidence="3" id="KW-1185">Reference proteome</keyword>
<proteinExistence type="predicted"/>
<keyword evidence="1" id="KW-0812">Transmembrane</keyword>
<keyword evidence="1" id="KW-0472">Membrane</keyword>
<dbReference type="Proteomes" id="UP001152562">
    <property type="component" value="Unassembled WGS sequence"/>
</dbReference>
<comment type="caution">
    <text evidence="2">The sequence shown here is derived from an EMBL/GenBank/DDBJ whole genome shotgun (WGS) entry which is preliminary data.</text>
</comment>
<reference evidence="2" key="1">
    <citation type="submission" date="2022-05" db="EMBL/GenBank/DDBJ databases">
        <authorList>
            <person name="Okamura Y."/>
        </authorList>
    </citation>
    <scope>NUCLEOTIDE SEQUENCE</scope>
</reference>
<protein>
    <submittedName>
        <fullName evidence="2">Uncharacterized protein</fullName>
    </submittedName>
</protein>
<evidence type="ECO:0000313" key="2">
    <source>
        <dbReference type="EMBL" id="CAH3933442.1"/>
    </source>
</evidence>
<keyword evidence="1" id="KW-1133">Transmembrane helix</keyword>
<organism evidence="2 3">
    <name type="scientific">Pieris brassicae</name>
    <name type="common">White butterfly</name>
    <name type="synonym">Large white butterfly</name>
    <dbReference type="NCBI Taxonomy" id="7116"/>
    <lineage>
        <taxon>Eukaryota</taxon>
        <taxon>Metazoa</taxon>
        <taxon>Ecdysozoa</taxon>
        <taxon>Arthropoda</taxon>
        <taxon>Hexapoda</taxon>
        <taxon>Insecta</taxon>
        <taxon>Pterygota</taxon>
        <taxon>Neoptera</taxon>
        <taxon>Endopterygota</taxon>
        <taxon>Lepidoptera</taxon>
        <taxon>Glossata</taxon>
        <taxon>Ditrysia</taxon>
        <taxon>Papilionoidea</taxon>
        <taxon>Pieridae</taxon>
        <taxon>Pierinae</taxon>
        <taxon>Pieris</taxon>
    </lineage>
</organism>
<sequence>MSSRYSIESSSARAYSEQVRVSAPLAAGCAVRVSAARINVIVCCANDFIFMALILLQVLLLGVLAAAVDGALCFVVIAFSTWCRPAGGASVYGAARMRPACLRLQVKYRLGKKPLPALYNYILL</sequence>
<feature type="transmembrane region" description="Helical" evidence="1">
    <location>
        <begin position="48"/>
        <end position="79"/>
    </location>
</feature>